<keyword evidence="2" id="KW-0812">Transmembrane</keyword>
<feature type="compositionally biased region" description="Low complexity" evidence="1">
    <location>
        <begin position="26"/>
        <end position="35"/>
    </location>
</feature>
<feature type="domain" description="DUF7144" evidence="3">
    <location>
        <begin position="45"/>
        <end position="160"/>
    </location>
</feature>
<dbReference type="EMBL" id="BNEB01000003">
    <property type="protein sequence ID" value="GHI62245.1"/>
    <property type="molecule type" value="Genomic_DNA"/>
</dbReference>
<feature type="region of interest" description="Disordered" evidence="1">
    <location>
        <begin position="1"/>
        <end position="35"/>
    </location>
</feature>
<organism evidence="4 5">
    <name type="scientific">Streptomyces asoensis</name>
    <dbReference type="NCBI Taxonomy" id="249586"/>
    <lineage>
        <taxon>Bacteria</taxon>
        <taxon>Bacillati</taxon>
        <taxon>Actinomycetota</taxon>
        <taxon>Actinomycetes</taxon>
        <taxon>Kitasatosporales</taxon>
        <taxon>Streptomycetaceae</taxon>
        <taxon>Streptomyces</taxon>
    </lineage>
</organism>
<keyword evidence="2" id="KW-1133">Transmembrane helix</keyword>
<feature type="transmembrane region" description="Helical" evidence="2">
    <location>
        <begin position="40"/>
        <end position="68"/>
    </location>
</feature>
<evidence type="ECO:0000259" key="3">
    <source>
        <dbReference type="Pfam" id="PF23636"/>
    </source>
</evidence>
<name>A0ABQ3S297_9ACTN</name>
<keyword evidence="5" id="KW-1185">Reference proteome</keyword>
<keyword evidence="2" id="KW-0472">Membrane</keyword>
<evidence type="ECO:0000256" key="1">
    <source>
        <dbReference type="SAM" id="MobiDB-lite"/>
    </source>
</evidence>
<evidence type="ECO:0000313" key="5">
    <source>
        <dbReference type="Proteomes" id="UP000649259"/>
    </source>
</evidence>
<dbReference type="GeneID" id="91471763"/>
<protein>
    <recommendedName>
        <fullName evidence="3">DUF7144 domain-containing protein</fullName>
    </recommendedName>
</protein>
<gene>
    <name evidence="4" type="ORF">Saso_38950</name>
</gene>
<dbReference type="RefSeq" id="WP_189923482.1">
    <property type="nucleotide sequence ID" value="NZ_BMSI01000008.1"/>
</dbReference>
<proteinExistence type="predicted"/>
<comment type="caution">
    <text evidence="4">The sequence shown here is derived from an EMBL/GenBank/DDBJ whole genome shotgun (WGS) entry which is preliminary data.</text>
</comment>
<feature type="transmembrane region" description="Helical" evidence="2">
    <location>
        <begin position="140"/>
        <end position="159"/>
    </location>
</feature>
<dbReference type="Proteomes" id="UP000649259">
    <property type="component" value="Unassembled WGS sequence"/>
</dbReference>
<evidence type="ECO:0000256" key="2">
    <source>
        <dbReference type="SAM" id="Phobius"/>
    </source>
</evidence>
<accession>A0ABQ3S297</accession>
<evidence type="ECO:0000313" key="4">
    <source>
        <dbReference type="EMBL" id="GHI62245.1"/>
    </source>
</evidence>
<reference evidence="5" key="1">
    <citation type="submission" date="2023-07" db="EMBL/GenBank/DDBJ databases">
        <title>Whole genome shotgun sequence of Streptomyces cacaoi subsp. asoensis NBRC 13813.</title>
        <authorList>
            <person name="Komaki H."/>
            <person name="Tamura T."/>
        </authorList>
    </citation>
    <scope>NUCLEOTIDE SEQUENCE [LARGE SCALE GENOMIC DNA]</scope>
    <source>
        <strain evidence="5">NBRC 13813</strain>
    </source>
</reference>
<dbReference type="Pfam" id="PF23636">
    <property type="entry name" value="DUF7144"/>
    <property type="match status" value="1"/>
</dbReference>
<sequence length="165" mass="17318">MSDQPHSQPTPGPRVWDPSHQGTGSPGRPAAAPAPPGSGLAAAGVVFGGVLMFVSGFLAVFQGIAAIAGDDVYARVGHYVYEMNLTTWGWFLLVVGVVAALTGWGLLSGGAWAGTARVSGIVLASLSLVLQFLFLPYAPVWAVVQIALDVFVIWALASYRPRQQW</sequence>
<feature type="transmembrane region" description="Helical" evidence="2">
    <location>
        <begin position="88"/>
        <end position="107"/>
    </location>
</feature>
<feature type="transmembrane region" description="Helical" evidence="2">
    <location>
        <begin position="114"/>
        <end position="134"/>
    </location>
</feature>
<dbReference type="InterPro" id="IPR055568">
    <property type="entry name" value="DUF7144"/>
</dbReference>